<protein>
    <submittedName>
        <fullName evidence="1">Uncharacterized protein</fullName>
    </submittedName>
</protein>
<dbReference type="AlphaFoldDB" id="A0A4V2X5F1"/>
<dbReference type="RefSeq" id="WP_132347068.1">
    <property type="nucleotide sequence ID" value="NZ_CAWOLF010000019.1"/>
</dbReference>
<accession>A0A4V2X5F1</accession>
<evidence type="ECO:0000313" key="1">
    <source>
        <dbReference type="EMBL" id="TDB47925.1"/>
    </source>
</evidence>
<dbReference type="InterPro" id="IPR024684">
    <property type="entry name" value="Tscrpt_act_PerC/SfV_Orf40"/>
</dbReference>
<evidence type="ECO:0000313" key="2">
    <source>
        <dbReference type="Proteomes" id="UP000295550"/>
    </source>
</evidence>
<dbReference type="Proteomes" id="UP000295550">
    <property type="component" value="Unassembled WGS sequence"/>
</dbReference>
<comment type="caution">
    <text evidence="1">The sequence shown here is derived from an EMBL/GenBank/DDBJ whole genome shotgun (WGS) entry which is preliminary data.</text>
</comment>
<gene>
    <name evidence="1" type="ORF">C5468_17785</name>
</gene>
<name>A0A4V2X5F1_PHOLU</name>
<organism evidence="1 2">
    <name type="scientific">Photorhabdus luminescens subsp. mexicana</name>
    <dbReference type="NCBI Taxonomy" id="2100167"/>
    <lineage>
        <taxon>Bacteria</taxon>
        <taxon>Pseudomonadati</taxon>
        <taxon>Pseudomonadota</taxon>
        <taxon>Gammaproteobacteria</taxon>
        <taxon>Enterobacterales</taxon>
        <taxon>Morganellaceae</taxon>
        <taxon>Photorhabdus</taxon>
    </lineage>
</organism>
<dbReference type="EMBL" id="PUJX01000019">
    <property type="protein sequence ID" value="TDB47925.1"/>
    <property type="molecule type" value="Genomic_DNA"/>
</dbReference>
<reference evidence="1 2" key="1">
    <citation type="journal article" date="2019" name="Int. J. Syst. Evol. Microbiol.">
        <title>Photorhabdus khanii subsp. guanajuatensis subsp. nov., isolated from Heterorhabditis atacamensis, and Photorhabdus luminescens subsp. mexicana subsp. nov., isolated from Heterorhabditis mexicana entomopathogenic nematodes.</title>
        <authorList>
            <person name="Machado R.A.R."/>
            <person name="Bruno P."/>
            <person name="Arce C.C.M."/>
            <person name="Liechti N."/>
            <person name="Kohler A."/>
            <person name="Bernal J."/>
            <person name="Bruggmann R."/>
            <person name="Turlings T.C.J."/>
        </authorList>
    </citation>
    <scope>NUCLEOTIDE SEQUENCE [LARGE SCALE GENOMIC DNA]</scope>
    <source>
        <strain evidence="1 2">MEX47-22</strain>
    </source>
</reference>
<proteinExistence type="predicted"/>
<sequence length="151" mass="17361">MCHSNEKNLFCSLLHYESDTSNGELIEENSEEEAGKKLTEVYGVEESAITDDVFLGLNNESNTTLPITESVILARKLEQDTLYLRAAKQWGVILNEHPDNAEYIVDQRKRCITLSNNHHQYRLYLYKIQTDLSAVYKEVSRAYDRLGMKLG</sequence>
<dbReference type="Pfam" id="PF06069">
    <property type="entry name" value="PerC"/>
    <property type="match status" value="1"/>
</dbReference>